<organism evidence="1 2">
    <name type="scientific">Colwellia psychrerythraea (strain 34H / ATCC BAA-681)</name>
    <name type="common">Vibrio psychroerythus</name>
    <dbReference type="NCBI Taxonomy" id="167879"/>
    <lineage>
        <taxon>Bacteria</taxon>
        <taxon>Pseudomonadati</taxon>
        <taxon>Pseudomonadota</taxon>
        <taxon>Gammaproteobacteria</taxon>
        <taxon>Alteromonadales</taxon>
        <taxon>Colwelliaceae</taxon>
        <taxon>Colwellia</taxon>
    </lineage>
</organism>
<dbReference type="EMBL" id="CP000083">
    <property type="protein sequence ID" value="AAZ27072.1"/>
    <property type="molecule type" value="Genomic_DNA"/>
</dbReference>
<accession>Q482D9</accession>
<dbReference type="Proteomes" id="UP000000547">
    <property type="component" value="Chromosome"/>
</dbReference>
<evidence type="ECO:0000313" key="2">
    <source>
        <dbReference type="Proteomes" id="UP000000547"/>
    </source>
</evidence>
<dbReference type="AlphaFoldDB" id="Q482D9"/>
<proteinExistence type="predicted"/>
<dbReference type="HOGENOM" id="CLU_3388886_0_0_6"/>
<dbReference type="KEGG" id="cps:CPS_2361"/>
<reference evidence="1" key="1">
    <citation type="journal article" date="2005" name="Proc. Natl. Acad. Sci. U.S.A.">
        <title>The psychrophilic lifestyle as revealed by the genome sequence of Colwellia psychrerythraea 34H through genomic and proteomic analyses.</title>
        <authorList>
            <person name="Methe B.A."/>
            <person name="Nelson K.E."/>
            <person name="Deming J.W."/>
            <person name="Momen B."/>
            <person name="Melamud E."/>
            <person name="Zhang X."/>
            <person name="Moult J."/>
            <person name="Madupu R."/>
            <person name="Nelson W.C."/>
            <person name="Dodson R.J."/>
            <person name="Brinkac L.M."/>
            <person name="Daugherty S.C."/>
            <person name="Durkin A.S."/>
            <person name="DeBoy R.T."/>
            <person name="Kolonay J.F."/>
            <person name="Sullivan S.A."/>
            <person name="Zhou L."/>
            <person name="Davidsen T.M."/>
            <person name="Wu M."/>
            <person name="Huston A.L."/>
            <person name="Lewis M."/>
            <person name="Weaver B."/>
            <person name="Weidman J.F."/>
            <person name="Khouri H."/>
            <person name="Utterback T.R."/>
            <person name="Feldblyum T.V."/>
            <person name="Fraser C.M."/>
        </authorList>
    </citation>
    <scope>NUCLEOTIDE SEQUENCE [LARGE SCALE GENOMIC DNA]</scope>
    <source>
        <strain evidence="1">34H</strain>
    </source>
</reference>
<name>Q482D9_COLP3</name>
<sequence>MLTILALLKAHIDIQLFIISFGKEQLNIRIMQ</sequence>
<protein>
    <submittedName>
        <fullName evidence="1">Uncharacterized protein</fullName>
    </submittedName>
</protein>
<gene>
    <name evidence="1" type="ordered locus">CPS_2361</name>
</gene>
<evidence type="ECO:0000313" key="1">
    <source>
        <dbReference type="EMBL" id="AAZ27072.1"/>
    </source>
</evidence>